<evidence type="ECO:0000256" key="4">
    <source>
        <dbReference type="ARBA" id="ARBA00022827"/>
    </source>
</evidence>
<reference evidence="10 11" key="1">
    <citation type="submission" date="2020-04" db="EMBL/GenBank/DDBJ databases">
        <title>Metagenomic profiling of ammonia- and methane-oxidizing microorganisms in a Dutch drinking water treatment plant.</title>
        <authorList>
            <person name="Poghosyan L."/>
            <person name="Leucker S."/>
        </authorList>
    </citation>
    <scope>NUCLEOTIDE SEQUENCE [LARGE SCALE GENOMIC DNA]</scope>
    <source>
        <strain evidence="10">S-RSF-IL-03</strain>
    </source>
</reference>
<accession>A0A849SLY5</accession>
<dbReference type="InterPro" id="IPR046373">
    <property type="entry name" value="Acyl-CoA_Oxase/DH_mid-dom_sf"/>
</dbReference>
<dbReference type="EMBL" id="JABFRW010000206">
    <property type="protein sequence ID" value="NOT35606.1"/>
    <property type="molecule type" value="Genomic_DNA"/>
</dbReference>
<dbReference type="Pfam" id="PF02770">
    <property type="entry name" value="Acyl-CoA_dh_M"/>
    <property type="match status" value="1"/>
</dbReference>
<evidence type="ECO:0000313" key="11">
    <source>
        <dbReference type="Proteomes" id="UP000580839"/>
    </source>
</evidence>
<evidence type="ECO:0000259" key="7">
    <source>
        <dbReference type="Pfam" id="PF00441"/>
    </source>
</evidence>
<dbReference type="GO" id="GO:0003995">
    <property type="term" value="F:acyl-CoA dehydrogenase activity"/>
    <property type="evidence" value="ECO:0007669"/>
    <property type="project" value="InterPro"/>
</dbReference>
<dbReference type="PANTHER" id="PTHR43884:SF12">
    <property type="entry name" value="ISOVALERYL-COA DEHYDROGENASE, MITOCHONDRIAL-RELATED"/>
    <property type="match status" value="1"/>
</dbReference>
<sequence>MLDFDLTEDQTAIRDAVRDLCAAEFAPYAALWDQTGEVPHSAIEKLAASGFLGMSVPEEWGGLGYDSRTISVVIEEIAAVSASLAIMIAVHNSVGLLPVYRYATDAQRKQFLPRLVSQELSAFSLSEPGAGSDAGALQATALRDGDSYVLNGSKNWVTNGQRAGIYLIFARTDKSGGSKGITAFIVEKGTPGLVFGKPEDKMGLRGSDTIALSLENMRVPVDNRLGAEGEGFKVALSSLDAGRIGVASQALGVMRAAQAEAAKYAQQRQAFGGPLSRIQAIQFKLAEMERRIQASRLLIQRAAWLRDTNQEFGRESSMAKLYATEAATWVTHQAIQIHGGYGYVKEYAVERYYRDARIMEIYEGASEIQRLVIARSLLKHGVGV</sequence>
<evidence type="ECO:0000259" key="9">
    <source>
        <dbReference type="Pfam" id="PF02771"/>
    </source>
</evidence>
<feature type="domain" description="Acyl-CoA dehydrogenase/oxidase C-terminal" evidence="7">
    <location>
        <begin position="229"/>
        <end position="378"/>
    </location>
</feature>
<dbReference type="InterPro" id="IPR036250">
    <property type="entry name" value="AcylCo_DH-like_C"/>
</dbReference>
<dbReference type="FunFam" id="2.40.110.10:FF:000001">
    <property type="entry name" value="Acyl-CoA dehydrogenase, mitochondrial"/>
    <property type="match status" value="1"/>
</dbReference>
<dbReference type="Pfam" id="PF02771">
    <property type="entry name" value="Acyl-CoA_dh_N"/>
    <property type="match status" value="1"/>
</dbReference>
<gene>
    <name evidence="10" type="ORF">HOP12_15785</name>
</gene>
<dbReference type="AlphaFoldDB" id="A0A849SLY5"/>
<keyword evidence="3 6" id="KW-0285">Flavoprotein</keyword>
<dbReference type="PIRSF" id="PIRSF016578">
    <property type="entry name" value="HsaA"/>
    <property type="match status" value="1"/>
</dbReference>
<dbReference type="Gene3D" id="1.10.540.10">
    <property type="entry name" value="Acyl-CoA dehydrogenase/oxidase, N-terminal domain"/>
    <property type="match status" value="1"/>
</dbReference>
<evidence type="ECO:0000256" key="2">
    <source>
        <dbReference type="ARBA" id="ARBA00009347"/>
    </source>
</evidence>
<comment type="cofactor">
    <cofactor evidence="1 6">
        <name>FAD</name>
        <dbReference type="ChEBI" id="CHEBI:57692"/>
    </cofactor>
</comment>
<evidence type="ECO:0000256" key="5">
    <source>
        <dbReference type="ARBA" id="ARBA00023002"/>
    </source>
</evidence>
<dbReference type="Pfam" id="PF00441">
    <property type="entry name" value="Acyl-CoA_dh_1"/>
    <property type="match status" value="1"/>
</dbReference>
<evidence type="ECO:0000256" key="3">
    <source>
        <dbReference type="ARBA" id="ARBA00022630"/>
    </source>
</evidence>
<protein>
    <submittedName>
        <fullName evidence="10">Acyl-CoA dehydrogenase</fullName>
    </submittedName>
</protein>
<dbReference type="InterPro" id="IPR006089">
    <property type="entry name" value="Acyl-CoA_DH_CS"/>
</dbReference>
<dbReference type="InterPro" id="IPR006091">
    <property type="entry name" value="Acyl-CoA_Oxase/DH_mid-dom"/>
</dbReference>
<dbReference type="PROSITE" id="PS00073">
    <property type="entry name" value="ACYL_COA_DH_2"/>
    <property type="match status" value="1"/>
</dbReference>
<keyword evidence="4 6" id="KW-0274">FAD</keyword>
<evidence type="ECO:0000256" key="1">
    <source>
        <dbReference type="ARBA" id="ARBA00001974"/>
    </source>
</evidence>
<dbReference type="Gene3D" id="2.40.110.10">
    <property type="entry name" value="Butyryl-CoA Dehydrogenase, subunit A, domain 2"/>
    <property type="match status" value="1"/>
</dbReference>
<comment type="caution">
    <text evidence="10">The sequence shown here is derived from an EMBL/GenBank/DDBJ whole genome shotgun (WGS) entry which is preliminary data.</text>
</comment>
<name>A0A849SLY5_UNCEI</name>
<dbReference type="InterPro" id="IPR009075">
    <property type="entry name" value="AcylCo_DH/oxidase_C"/>
</dbReference>
<proteinExistence type="inferred from homology"/>
<dbReference type="SUPFAM" id="SSF56645">
    <property type="entry name" value="Acyl-CoA dehydrogenase NM domain-like"/>
    <property type="match status" value="1"/>
</dbReference>
<keyword evidence="5 6" id="KW-0560">Oxidoreductase</keyword>
<evidence type="ECO:0000313" key="10">
    <source>
        <dbReference type="EMBL" id="NOT35606.1"/>
    </source>
</evidence>
<evidence type="ECO:0000256" key="6">
    <source>
        <dbReference type="RuleBase" id="RU362125"/>
    </source>
</evidence>
<evidence type="ECO:0000259" key="8">
    <source>
        <dbReference type="Pfam" id="PF02770"/>
    </source>
</evidence>
<feature type="domain" description="Acyl-CoA oxidase/dehydrogenase middle" evidence="8">
    <location>
        <begin position="122"/>
        <end position="217"/>
    </location>
</feature>
<dbReference type="InterPro" id="IPR009100">
    <property type="entry name" value="AcylCoA_DH/oxidase_NM_dom_sf"/>
</dbReference>
<dbReference type="Proteomes" id="UP000580839">
    <property type="component" value="Unassembled WGS sequence"/>
</dbReference>
<dbReference type="GO" id="GO:0050660">
    <property type="term" value="F:flavin adenine dinucleotide binding"/>
    <property type="evidence" value="ECO:0007669"/>
    <property type="project" value="InterPro"/>
</dbReference>
<dbReference type="InterPro" id="IPR037069">
    <property type="entry name" value="AcylCoA_DH/ox_N_sf"/>
</dbReference>
<organism evidence="10 11">
    <name type="scientific">Eiseniibacteriota bacterium</name>
    <dbReference type="NCBI Taxonomy" id="2212470"/>
    <lineage>
        <taxon>Bacteria</taxon>
        <taxon>Candidatus Eiseniibacteriota</taxon>
    </lineage>
</organism>
<feature type="domain" description="Acyl-CoA dehydrogenase/oxidase N-terminal" evidence="9">
    <location>
        <begin position="7"/>
        <end position="119"/>
    </location>
</feature>
<comment type="similarity">
    <text evidence="2 6">Belongs to the acyl-CoA dehydrogenase family.</text>
</comment>
<dbReference type="FunFam" id="1.20.140.10:FF:000004">
    <property type="entry name" value="Acyl-CoA dehydrogenase FadE25"/>
    <property type="match status" value="1"/>
</dbReference>
<dbReference type="FunFam" id="1.10.540.10:FF:000002">
    <property type="entry name" value="Acyl-CoA dehydrogenase FadE19"/>
    <property type="match status" value="1"/>
</dbReference>
<dbReference type="PANTHER" id="PTHR43884">
    <property type="entry name" value="ACYL-COA DEHYDROGENASE"/>
    <property type="match status" value="1"/>
</dbReference>
<dbReference type="SUPFAM" id="SSF47203">
    <property type="entry name" value="Acyl-CoA dehydrogenase C-terminal domain-like"/>
    <property type="match status" value="1"/>
</dbReference>
<dbReference type="Gene3D" id="1.20.140.10">
    <property type="entry name" value="Butyryl-CoA Dehydrogenase, subunit A, domain 3"/>
    <property type="match status" value="1"/>
</dbReference>
<dbReference type="InterPro" id="IPR013786">
    <property type="entry name" value="AcylCoA_DH/ox_N"/>
</dbReference>